<feature type="domain" description="SAP" evidence="2">
    <location>
        <begin position="39"/>
        <end position="73"/>
    </location>
</feature>
<dbReference type="Proteomes" id="UP001219525">
    <property type="component" value="Unassembled WGS sequence"/>
</dbReference>
<reference evidence="3" key="1">
    <citation type="submission" date="2023-03" db="EMBL/GenBank/DDBJ databases">
        <title>Massive genome expansion in bonnet fungi (Mycena s.s.) driven by repeated elements and novel gene families across ecological guilds.</title>
        <authorList>
            <consortium name="Lawrence Berkeley National Laboratory"/>
            <person name="Harder C.B."/>
            <person name="Miyauchi S."/>
            <person name="Viragh M."/>
            <person name="Kuo A."/>
            <person name="Thoen E."/>
            <person name="Andreopoulos B."/>
            <person name="Lu D."/>
            <person name="Skrede I."/>
            <person name="Drula E."/>
            <person name="Henrissat B."/>
            <person name="Morin E."/>
            <person name="Kohler A."/>
            <person name="Barry K."/>
            <person name="LaButti K."/>
            <person name="Morin E."/>
            <person name="Salamov A."/>
            <person name="Lipzen A."/>
            <person name="Mereny Z."/>
            <person name="Hegedus B."/>
            <person name="Baldrian P."/>
            <person name="Stursova M."/>
            <person name="Weitz H."/>
            <person name="Taylor A."/>
            <person name="Grigoriev I.V."/>
            <person name="Nagy L.G."/>
            <person name="Martin F."/>
            <person name="Kauserud H."/>
        </authorList>
    </citation>
    <scope>NUCLEOTIDE SEQUENCE</scope>
    <source>
        <strain evidence="3">9144</strain>
    </source>
</reference>
<evidence type="ECO:0000256" key="1">
    <source>
        <dbReference type="SAM" id="MobiDB-lite"/>
    </source>
</evidence>
<name>A0AAD6YT37_9AGAR</name>
<dbReference type="InterPro" id="IPR003034">
    <property type="entry name" value="SAP_dom"/>
</dbReference>
<evidence type="ECO:0000313" key="3">
    <source>
        <dbReference type="EMBL" id="KAJ7228395.1"/>
    </source>
</evidence>
<evidence type="ECO:0000313" key="4">
    <source>
        <dbReference type="Proteomes" id="UP001219525"/>
    </source>
</evidence>
<dbReference type="PROSITE" id="PS50800">
    <property type="entry name" value="SAP"/>
    <property type="match status" value="1"/>
</dbReference>
<feature type="region of interest" description="Disordered" evidence="1">
    <location>
        <begin position="265"/>
        <end position="284"/>
    </location>
</feature>
<protein>
    <recommendedName>
        <fullName evidence="2">SAP domain-containing protein</fullName>
    </recommendedName>
</protein>
<feature type="compositionally biased region" description="Polar residues" evidence="1">
    <location>
        <begin position="265"/>
        <end position="283"/>
    </location>
</feature>
<comment type="caution">
    <text evidence="3">The sequence shown here is derived from an EMBL/GenBank/DDBJ whole genome shotgun (WGS) entry which is preliminary data.</text>
</comment>
<dbReference type="AlphaFoldDB" id="A0AAD6YT37"/>
<keyword evidence="4" id="KW-1185">Reference proteome</keyword>
<dbReference type="SUPFAM" id="SSF68906">
    <property type="entry name" value="SAP domain"/>
    <property type="match status" value="1"/>
</dbReference>
<dbReference type="EMBL" id="JARJCW010000002">
    <property type="protein sequence ID" value="KAJ7228395.1"/>
    <property type="molecule type" value="Genomic_DNA"/>
</dbReference>
<gene>
    <name evidence="3" type="ORF">GGX14DRAFT_413008</name>
</gene>
<dbReference type="InterPro" id="IPR036361">
    <property type="entry name" value="SAP_dom_sf"/>
</dbReference>
<sequence>MENTPENTPCISSSQVAAAAEHDSLIFPDKEGGSVERSFTGKTCAQLKDMCRDYNLHISGNKTQLHERLRRFSEKFCSDPTSCNVHPAKRRNHKGPREESKKTTIKKSATRRAAIIDTERITERSKDVRTEDEVAGLLRWADRTCARLPYKPLQPRTELSLPREVPSSSQSSLSNSTLLNRMQAMEGQLAMLTRGAALMQSGPPGDRNIASVSSAPRPAYLTSPIDYVAYNHTLDSSPSLSGSTLITPTSEPPAGVHRNLPILETSNSSDTPVQSSNKPNGITRSIKLGDDTTITITADEISRLSIPATSFAEDIERLNAMWDDTSPYWKNESVVKIHERSIALIYLPEIFKKSGSWSAYKSNWTEWKFLVERYRLESTPDEFWAVFTGTNGRKMSYTAICTAIRKERKSADELLADQARREYGDEFKVKFRYRCSRTNEMKVMAKANAIAKEYRKLRHLN</sequence>
<evidence type="ECO:0000259" key="2">
    <source>
        <dbReference type="PROSITE" id="PS50800"/>
    </source>
</evidence>
<dbReference type="Pfam" id="PF02037">
    <property type="entry name" value="SAP"/>
    <property type="match status" value="1"/>
</dbReference>
<feature type="region of interest" description="Disordered" evidence="1">
    <location>
        <begin position="83"/>
        <end position="106"/>
    </location>
</feature>
<accession>A0AAD6YT37</accession>
<dbReference type="Gene3D" id="1.10.720.30">
    <property type="entry name" value="SAP domain"/>
    <property type="match status" value="1"/>
</dbReference>
<proteinExistence type="predicted"/>
<organism evidence="3 4">
    <name type="scientific">Mycena pura</name>
    <dbReference type="NCBI Taxonomy" id="153505"/>
    <lineage>
        <taxon>Eukaryota</taxon>
        <taxon>Fungi</taxon>
        <taxon>Dikarya</taxon>
        <taxon>Basidiomycota</taxon>
        <taxon>Agaricomycotina</taxon>
        <taxon>Agaricomycetes</taxon>
        <taxon>Agaricomycetidae</taxon>
        <taxon>Agaricales</taxon>
        <taxon>Marasmiineae</taxon>
        <taxon>Mycenaceae</taxon>
        <taxon>Mycena</taxon>
    </lineage>
</organism>